<dbReference type="AlphaFoldDB" id="A0A2S7XMT1"/>
<proteinExistence type="predicted"/>
<dbReference type="EMBL" id="PPGH01000037">
    <property type="protein sequence ID" value="PQJ95044.1"/>
    <property type="molecule type" value="Genomic_DNA"/>
</dbReference>
<organism evidence="1 2">
    <name type="scientific">Chromatium okenii</name>
    <dbReference type="NCBI Taxonomy" id="61644"/>
    <lineage>
        <taxon>Bacteria</taxon>
        <taxon>Pseudomonadati</taxon>
        <taxon>Pseudomonadota</taxon>
        <taxon>Gammaproteobacteria</taxon>
        <taxon>Chromatiales</taxon>
        <taxon>Chromatiaceae</taxon>
        <taxon>Chromatium</taxon>
    </lineage>
</organism>
<keyword evidence="2" id="KW-1185">Reference proteome</keyword>
<reference evidence="1 2" key="1">
    <citation type="submission" date="2018-01" db="EMBL/GenBank/DDBJ databases">
        <title>The complete genome sequence of Chromatium okenii LaCa, a purple sulfur bacterium with a turbulent life.</title>
        <authorList>
            <person name="Luedin S.M."/>
            <person name="Liechti N."/>
            <person name="Storelli N."/>
            <person name="Danza F."/>
            <person name="Wittwer M."/>
            <person name="Pothier J.F."/>
            <person name="Tonolla M.A."/>
        </authorList>
    </citation>
    <scope>NUCLEOTIDE SEQUENCE [LARGE SCALE GENOMIC DNA]</scope>
    <source>
        <strain evidence="1 2">LaCa</strain>
    </source>
</reference>
<evidence type="ECO:0000313" key="2">
    <source>
        <dbReference type="Proteomes" id="UP000239936"/>
    </source>
</evidence>
<sequence>MTQIHLQLLGFIETWFAQRTTDLYQVLQSLIFIIRCNLIVNGDCCNFLEYHNENVFNKQD</sequence>
<protein>
    <submittedName>
        <fullName evidence="1">Uncharacterized protein</fullName>
    </submittedName>
</protein>
<dbReference type="Proteomes" id="UP000239936">
    <property type="component" value="Unassembled WGS sequence"/>
</dbReference>
<comment type="caution">
    <text evidence="1">The sequence shown here is derived from an EMBL/GenBank/DDBJ whole genome shotgun (WGS) entry which is preliminary data.</text>
</comment>
<name>A0A2S7XMT1_9GAMM</name>
<evidence type="ECO:0000313" key="1">
    <source>
        <dbReference type="EMBL" id="PQJ95044.1"/>
    </source>
</evidence>
<gene>
    <name evidence="1" type="ORF">CXB77_11965</name>
</gene>
<accession>A0A2S7XMT1</accession>